<sequence length="301" mass="33963">MDKNSITEMEELEDGEIGCDDGFDEIYTPLERPTCNAPVAKTVAESDGDDKDPSSEDSDSSDGGGNGPKIKRKPRSSAKLQEQKPKKNLKIWCNVLQAESVSTVLTDCNLDMFQRKIRGLEPYSWDSERGSRDGQYIGPGKRNHGGNFVSDNKFVKQNNFNEKRGAPKIIEPLSETTWDSDEKLAKEIAKKLSEVKDDLILRAIQIAGKEKILMLFEETRNVEKDGGMLIMNGSRRRTSGGVFFNLLKTADDIPQIQLKEIFHLDKQDATAQKRKVQRQIRKQMATKVKDDHVKEVEMKVT</sequence>
<comment type="caution">
    <text evidence="13">The sequence shown here is derived from an EMBL/GenBank/DDBJ whole genome shotgun (WGS) entry which is preliminary data.</text>
</comment>
<keyword evidence="8" id="KW-0653">Protein transport</keyword>
<keyword evidence="5" id="KW-0813">Transport</keyword>
<dbReference type="InterPro" id="IPR038092">
    <property type="entry name" value="PHAX_RNA-binding_sf"/>
</dbReference>
<dbReference type="GO" id="GO:0015031">
    <property type="term" value="P:protein transport"/>
    <property type="evidence" value="ECO:0007669"/>
    <property type="project" value="UniProtKB-KW"/>
</dbReference>
<evidence type="ECO:0000256" key="5">
    <source>
        <dbReference type="ARBA" id="ARBA00022448"/>
    </source>
</evidence>
<protein>
    <recommendedName>
        <fullName evidence="4">Phosphorylated adapter RNA export protein</fullName>
    </recommendedName>
    <alternativeName>
        <fullName evidence="10">RNA U small nuclear RNA export adapter protein</fullName>
    </alternativeName>
</protein>
<evidence type="ECO:0000256" key="9">
    <source>
        <dbReference type="ARBA" id="ARBA00023242"/>
    </source>
</evidence>
<evidence type="ECO:0000256" key="4">
    <source>
        <dbReference type="ARBA" id="ARBA00016856"/>
    </source>
</evidence>
<gene>
    <name evidence="13" type="ORF">PYX00_000466</name>
</gene>
<keyword evidence="6" id="KW-0963">Cytoplasm</keyword>
<dbReference type="PANTHER" id="PTHR13135">
    <property type="entry name" value="CYTOSOLIC RESINIFERATOXIN BINDING PROTEIN RBP-26"/>
    <property type="match status" value="1"/>
</dbReference>
<accession>A0AAW2I8N8</accession>
<evidence type="ECO:0000313" key="13">
    <source>
        <dbReference type="EMBL" id="KAL0278735.1"/>
    </source>
</evidence>
<keyword evidence="7" id="KW-0694">RNA-binding</keyword>
<evidence type="ECO:0000256" key="11">
    <source>
        <dbReference type="SAM" id="MobiDB-lite"/>
    </source>
</evidence>
<evidence type="ECO:0000256" key="8">
    <source>
        <dbReference type="ARBA" id="ARBA00022927"/>
    </source>
</evidence>
<dbReference type="GO" id="GO:0005634">
    <property type="term" value="C:nucleus"/>
    <property type="evidence" value="ECO:0007669"/>
    <property type="project" value="UniProtKB-SubCell"/>
</dbReference>
<dbReference type="InterPro" id="IPR039047">
    <property type="entry name" value="PHAX"/>
</dbReference>
<comment type="subcellular location">
    <subcellularLocation>
        <location evidence="2">Cytoplasm</location>
    </subcellularLocation>
    <subcellularLocation>
        <location evidence="1">Nucleus</location>
    </subcellularLocation>
</comment>
<evidence type="ECO:0000256" key="2">
    <source>
        <dbReference type="ARBA" id="ARBA00004496"/>
    </source>
</evidence>
<evidence type="ECO:0000256" key="1">
    <source>
        <dbReference type="ARBA" id="ARBA00004123"/>
    </source>
</evidence>
<dbReference type="AlphaFoldDB" id="A0AAW2I8N8"/>
<dbReference type="GO" id="GO:0005737">
    <property type="term" value="C:cytoplasm"/>
    <property type="evidence" value="ECO:0007669"/>
    <property type="project" value="UniProtKB-SubCell"/>
</dbReference>
<evidence type="ECO:0000256" key="7">
    <source>
        <dbReference type="ARBA" id="ARBA00022884"/>
    </source>
</evidence>
<evidence type="ECO:0000256" key="10">
    <source>
        <dbReference type="ARBA" id="ARBA00030834"/>
    </source>
</evidence>
<dbReference type="FunFam" id="1.10.10.1440:FF:000001">
    <property type="entry name" value="phosphorylated adapter RNA export protein-like"/>
    <property type="match status" value="1"/>
</dbReference>
<comment type="similarity">
    <text evidence="3">Belongs to the PHAX family.</text>
</comment>
<dbReference type="GO" id="GO:0006408">
    <property type="term" value="P:snRNA export from nucleus"/>
    <property type="evidence" value="ECO:0007669"/>
    <property type="project" value="InterPro"/>
</dbReference>
<dbReference type="Pfam" id="PF10258">
    <property type="entry name" value="PHAX_RNA-bd"/>
    <property type="match status" value="1"/>
</dbReference>
<dbReference type="EMBL" id="JARGDH010000001">
    <property type="protein sequence ID" value="KAL0278735.1"/>
    <property type="molecule type" value="Genomic_DNA"/>
</dbReference>
<feature type="region of interest" description="Disordered" evidence="11">
    <location>
        <begin position="1"/>
        <end position="83"/>
    </location>
</feature>
<evidence type="ECO:0000259" key="12">
    <source>
        <dbReference type="Pfam" id="PF10258"/>
    </source>
</evidence>
<dbReference type="GO" id="GO:0003723">
    <property type="term" value="F:RNA binding"/>
    <property type="evidence" value="ECO:0007669"/>
    <property type="project" value="UniProtKB-KW"/>
</dbReference>
<feature type="compositionally biased region" description="Acidic residues" evidence="11">
    <location>
        <begin position="46"/>
        <end position="60"/>
    </location>
</feature>
<name>A0AAW2I8N8_9NEOP</name>
<organism evidence="13">
    <name type="scientific">Menopon gallinae</name>
    <name type="common">poultry shaft louse</name>
    <dbReference type="NCBI Taxonomy" id="328185"/>
    <lineage>
        <taxon>Eukaryota</taxon>
        <taxon>Metazoa</taxon>
        <taxon>Ecdysozoa</taxon>
        <taxon>Arthropoda</taxon>
        <taxon>Hexapoda</taxon>
        <taxon>Insecta</taxon>
        <taxon>Pterygota</taxon>
        <taxon>Neoptera</taxon>
        <taxon>Paraneoptera</taxon>
        <taxon>Psocodea</taxon>
        <taxon>Troctomorpha</taxon>
        <taxon>Phthiraptera</taxon>
        <taxon>Amblycera</taxon>
        <taxon>Menoponidae</taxon>
        <taxon>Menopon</taxon>
    </lineage>
</organism>
<dbReference type="PANTHER" id="PTHR13135:SF0">
    <property type="entry name" value="PHOSPHORYLATED ADAPTER RNA EXPORT PROTEIN"/>
    <property type="match status" value="1"/>
</dbReference>
<evidence type="ECO:0000256" key="6">
    <source>
        <dbReference type="ARBA" id="ARBA00022490"/>
    </source>
</evidence>
<feature type="domain" description="Phosphorylated adapter RNA export protein RNA-binding" evidence="12">
    <location>
        <begin position="184"/>
        <end position="267"/>
    </location>
</feature>
<dbReference type="InterPro" id="IPR019385">
    <property type="entry name" value="PHAX_RNA-binding_domain"/>
</dbReference>
<feature type="compositionally biased region" description="Acidic residues" evidence="11">
    <location>
        <begin position="8"/>
        <end position="24"/>
    </location>
</feature>
<evidence type="ECO:0000256" key="3">
    <source>
        <dbReference type="ARBA" id="ARBA00006094"/>
    </source>
</evidence>
<dbReference type="Gene3D" id="1.10.10.1440">
    <property type="entry name" value="PHAX RNA-binding domain"/>
    <property type="match status" value="1"/>
</dbReference>
<proteinExistence type="inferred from homology"/>
<keyword evidence="9" id="KW-0539">Nucleus</keyword>
<reference evidence="13" key="1">
    <citation type="journal article" date="2024" name="Gigascience">
        <title>Chromosome-level genome of the poultry shaft louse Menopon gallinae provides insight into the host-switching and adaptive evolution of parasitic lice.</title>
        <authorList>
            <person name="Xu Y."/>
            <person name="Ma L."/>
            <person name="Liu S."/>
            <person name="Liang Y."/>
            <person name="Liu Q."/>
            <person name="He Z."/>
            <person name="Tian L."/>
            <person name="Duan Y."/>
            <person name="Cai W."/>
            <person name="Li H."/>
            <person name="Song F."/>
        </authorList>
    </citation>
    <scope>NUCLEOTIDE SEQUENCE</scope>
    <source>
        <strain evidence="13">Cailab_2023a</strain>
    </source>
</reference>